<gene>
    <name evidence="13" type="primary">PDZD7</name>
    <name evidence="13" type="synonym">pdzd7a</name>
</gene>
<feature type="compositionally biased region" description="Basic residues" evidence="11">
    <location>
        <begin position="458"/>
        <end position="467"/>
    </location>
</feature>
<evidence type="ECO:0000256" key="10">
    <source>
        <dbReference type="ARBA" id="ARBA00072728"/>
    </source>
</evidence>
<dbReference type="Pfam" id="PF00595">
    <property type="entry name" value="PDZ"/>
    <property type="match status" value="3"/>
</dbReference>
<feature type="compositionally biased region" description="Pro residues" evidence="11">
    <location>
        <begin position="373"/>
        <end position="382"/>
    </location>
</feature>
<dbReference type="GO" id="GO:0005929">
    <property type="term" value="C:cilium"/>
    <property type="evidence" value="ECO:0007669"/>
    <property type="project" value="UniProtKB-SubCell"/>
</dbReference>
<dbReference type="InterPro" id="IPR036034">
    <property type="entry name" value="PDZ_sf"/>
</dbReference>
<name>A0A671YNE5_SPAAU</name>
<dbReference type="GeneTree" id="ENSGT00950000183002"/>
<evidence type="ECO:0000256" key="8">
    <source>
        <dbReference type="ARBA" id="ARBA00053229"/>
    </source>
</evidence>
<dbReference type="InterPro" id="IPR042786">
    <property type="entry name" value="PDZD7_HN-like"/>
</dbReference>
<keyword evidence="4" id="KW-0677">Repeat</keyword>
<evidence type="ECO:0000256" key="7">
    <source>
        <dbReference type="ARBA" id="ARBA00023273"/>
    </source>
</evidence>
<evidence type="ECO:0000256" key="1">
    <source>
        <dbReference type="ARBA" id="ARBA00004123"/>
    </source>
</evidence>
<feature type="domain" description="PDZ" evidence="12">
    <location>
        <begin position="844"/>
        <end position="916"/>
    </location>
</feature>
<reference evidence="13" key="3">
    <citation type="submission" date="2025-09" db="UniProtKB">
        <authorList>
            <consortium name="Ensembl"/>
        </authorList>
    </citation>
    <scope>IDENTIFICATION</scope>
</reference>
<reference evidence="13" key="2">
    <citation type="submission" date="2025-08" db="UniProtKB">
        <authorList>
            <consortium name="Ensembl"/>
        </authorList>
    </citation>
    <scope>IDENTIFICATION</scope>
</reference>
<organism evidence="13 14">
    <name type="scientific">Sparus aurata</name>
    <name type="common">Gilthead sea bream</name>
    <dbReference type="NCBI Taxonomy" id="8175"/>
    <lineage>
        <taxon>Eukaryota</taxon>
        <taxon>Metazoa</taxon>
        <taxon>Chordata</taxon>
        <taxon>Craniata</taxon>
        <taxon>Vertebrata</taxon>
        <taxon>Euteleostomi</taxon>
        <taxon>Actinopterygii</taxon>
        <taxon>Neopterygii</taxon>
        <taxon>Teleostei</taxon>
        <taxon>Neoteleostei</taxon>
        <taxon>Acanthomorphata</taxon>
        <taxon>Eupercaria</taxon>
        <taxon>Spariformes</taxon>
        <taxon>Sparidae</taxon>
        <taxon>Sparus</taxon>
    </lineage>
</organism>
<proteinExistence type="predicted"/>
<keyword evidence="6" id="KW-0539">Nucleus</keyword>
<evidence type="ECO:0000256" key="3">
    <source>
        <dbReference type="ARBA" id="ARBA00004645"/>
    </source>
</evidence>
<dbReference type="CDD" id="cd06751">
    <property type="entry name" value="PDZ3_PDZD7-like"/>
    <property type="match status" value="1"/>
</dbReference>
<keyword evidence="14" id="KW-1185">Reference proteome</keyword>
<evidence type="ECO:0000256" key="9">
    <source>
        <dbReference type="ARBA" id="ARBA00064533"/>
    </source>
</evidence>
<comment type="function">
    <text evidence="8">In cochlear developing hair cells, essential in organizing the USH2 complex at stereocilia ankle links. Blocks inhibition of adenylate cyclase activity mediated by ADGRV1.</text>
</comment>
<feature type="region of interest" description="Disordered" evidence="11">
    <location>
        <begin position="726"/>
        <end position="831"/>
    </location>
</feature>
<dbReference type="FunFam" id="1.20.1160.20:FF:000007">
    <property type="entry name" value="PDZ domain containing 7"/>
    <property type="match status" value="1"/>
</dbReference>
<feature type="region of interest" description="Disordered" evidence="11">
    <location>
        <begin position="1"/>
        <end position="33"/>
    </location>
</feature>
<dbReference type="FunFam" id="2.30.42.10:FF:000171">
    <property type="entry name" value="PDZ domain containing 7"/>
    <property type="match status" value="1"/>
</dbReference>
<dbReference type="Ensembl" id="ENSSAUT00010067371.1">
    <property type="protein sequence ID" value="ENSSAUP00010064308.1"/>
    <property type="gene ID" value="ENSSAUG00010025790.1"/>
</dbReference>
<dbReference type="GO" id="GO:0007605">
    <property type="term" value="P:sensory perception of sound"/>
    <property type="evidence" value="ECO:0007669"/>
    <property type="project" value="TreeGrafter"/>
</dbReference>
<evidence type="ECO:0000259" key="12">
    <source>
        <dbReference type="PROSITE" id="PS50106"/>
    </source>
</evidence>
<feature type="compositionally biased region" description="Low complexity" evidence="11">
    <location>
        <begin position="726"/>
        <end position="751"/>
    </location>
</feature>
<feature type="compositionally biased region" description="Polar residues" evidence="11">
    <location>
        <begin position="809"/>
        <end position="826"/>
    </location>
</feature>
<feature type="compositionally biased region" description="Basic and acidic residues" evidence="11">
    <location>
        <begin position="472"/>
        <end position="490"/>
    </location>
</feature>
<dbReference type="CDD" id="cd10833">
    <property type="entry name" value="PDZ1_PDZD7-like"/>
    <property type="match status" value="1"/>
</dbReference>
<dbReference type="Proteomes" id="UP000472265">
    <property type="component" value="Chromosome 15"/>
</dbReference>
<dbReference type="PANTHER" id="PTHR23116:SF29">
    <property type="entry name" value="PDZ DOMAIN-CONTAINING PROTEIN 7"/>
    <property type="match status" value="1"/>
</dbReference>
<evidence type="ECO:0000256" key="4">
    <source>
        <dbReference type="ARBA" id="ARBA00022737"/>
    </source>
</evidence>
<feature type="compositionally biased region" description="Basic and acidic residues" evidence="11">
    <location>
        <begin position="410"/>
        <end position="420"/>
    </location>
</feature>
<dbReference type="AlphaFoldDB" id="A0A671YNE5"/>
<dbReference type="GO" id="GO:0005634">
    <property type="term" value="C:nucleus"/>
    <property type="evidence" value="ECO:0007669"/>
    <property type="project" value="UniProtKB-SubCell"/>
</dbReference>
<dbReference type="CDD" id="cd07358">
    <property type="entry name" value="HN_PDZD7_like"/>
    <property type="match status" value="1"/>
</dbReference>
<sequence length="946" mass="104096">MARSSRPSGWREMTNGGGHPHFTNGGQAGGSHSTTRYMLKKQHGHRRRSSSPMGRVILINAPVDGFKERDDCEDIHTVTVDKSPDGRLGFSVRGGSEHGLGIFVSKVEDDSSAEQAGLTVGDKLVEVNGVSLESITMSSAVKVLTGNNRLRMVVRRVGKIPGIRYSKEKTTWVDLIHRRMVVEESGRTPSEASSDSALRRIVHLFTTSDDYCLGFNIRGGKEFGLGIYVSKLDPGGLAEQHGIKMGDQILAANGVSFDDITHSNAVEVLKSHTHVMLTIRVRSNPADKLEIALEYIVLANGGPAPHYQGSDSNSSASSLSSSTPLSSLSGLSQVLFPPVFGSEMVDVAISTEDRSRRPSSAERTADTAMQTDPHPPSYPDHPSPNGSVPDRLVSTETSRTVGSTVLLKDTVIHGKGEGPREMGGAGEGGRGRTRMLSTGDQEVAKHSPKTAALMALSRPRKPIRRSQSHITVSEDRQKKNRQQKEKRSAEGKTSLQRSKTFVNLLFKKDRKEKSRSKSPSHHQDKDKERGRPFQLLTSPRESRAGVKDSSPLPRPETLQHVEDMAKRLLIHDEVAAVMRHCRRFLSDNVIEDLVRPLLAILDRPEKLLLLREIRMLIPTTELGQFDSMVMPFELEAYDVLKSRSLRSPALRSPRSGTPRRHLITPIPDYRGGFLLQPVQGTLREHELIEELERLRLSGHQSGHMPPSRAFTPLLDVPVDSYISSTTSTLRSRSLSPSPTHSSLLSESPHSTQRGRQPSRSPNRREDRSSPYDEVSLLTVSDRVSVRVPSQRRGRTPLADVFDPKREKSPSTGRGSSQQLNGHSQNGHGVRRRATLQPEEYEIHTLTISKAKQSLGISISGGMESRVQPMIKIERIFPGGAASTNEALKAGYELLSVDGESLQGVTHQHAVDVIRRAFSNKAKDPMVFVVKVPKVHTTPASPRRPAD</sequence>
<dbReference type="SUPFAM" id="SSF50156">
    <property type="entry name" value="PDZ domain-like"/>
    <property type="match status" value="3"/>
</dbReference>
<dbReference type="InterPro" id="IPR001478">
    <property type="entry name" value="PDZ"/>
</dbReference>
<comment type="subunit">
    <text evidence="9">Homodimerizes (via PDZ2 domain). Component of USH2 complex, composed of ADGRV1, PDZD7, USH2A and WHRN. Interacts (via PDZ domains) with WHRN; the interaction is direct. Interacts with USH1G. Interacts with ADGRV1 (via the cytoplasmic region). Interacts with USH2A (via the cytoplasmic region). Interacts with MYO7A (via MyTH4-FERM domains).</text>
</comment>
<dbReference type="FunFam" id="2.30.42.10:FF:000090">
    <property type="entry name" value="PDZ domain containing 7"/>
    <property type="match status" value="1"/>
</dbReference>
<evidence type="ECO:0000256" key="6">
    <source>
        <dbReference type="ARBA" id="ARBA00023242"/>
    </source>
</evidence>
<keyword evidence="5" id="KW-0969">Cilium</keyword>
<feature type="compositionally biased region" description="Polar residues" evidence="11">
    <location>
        <begin position="394"/>
        <end position="403"/>
    </location>
</feature>
<dbReference type="CDD" id="cd10834">
    <property type="entry name" value="PDZ2_PDZD7-like"/>
    <property type="match status" value="1"/>
</dbReference>
<evidence type="ECO:0000256" key="2">
    <source>
        <dbReference type="ARBA" id="ARBA00004138"/>
    </source>
</evidence>
<feature type="domain" description="PDZ" evidence="12">
    <location>
        <begin position="201"/>
        <end position="271"/>
    </location>
</feature>
<evidence type="ECO:0000313" key="14">
    <source>
        <dbReference type="Proteomes" id="UP000472265"/>
    </source>
</evidence>
<feature type="compositionally biased region" description="Polar residues" evidence="11">
    <location>
        <begin position="491"/>
        <end position="501"/>
    </location>
</feature>
<dbReference type="GO" id="GO:0032426">
    <property type="term" value="C:stereocilium tip"/>
    <property type="evidence" value="ECO:0007669"/>
    <property type="project" value="TreeGrafter"/>
</dbReference>
<dbReference type="InterPro" id="IPR051844">
    <property type="entry name" value="USH2_Complex_Protein"/>
</dbReference>
<feature type="region of interest" description="Disordered" evidence="11">
    <location>
        <begin position="350"/>
        <end position="557"/>
    </location>
</feature>
<dbReference type="GO" id="GO:0005886">
    <property type="term" value="C:plasma membrane"/>
    <property type="evidence" value="ECO:0007669"/>
    <property type="project" value="TreeGrafter"/>
</dbReference>
<reference evidence="13" key="1">
    <citation type="submission" date="2021-04" db="EMBL/GenBank/DDBJ databases">
        <authorList>
            <consortium name="Wellcome Sanger Institute Data Sharing"/>
        </authorList>
    </citation>
    <scope>NUCLEOTIDE SEQUENCE [LARGE SCALE GENOMIC DNA]</scope>
</reference>
<dbReference type="FunFam" id="2.30.42.10:FF:000092">
    <property type="entry name" value="PDZ domain containing 7"/>
    <property type="match status" value="1"/>
</dbReference>
<feature type="compositionally biased region" description="Basic and acidic residues" evidence="11">
    <location>
        <begin position="521"/>
        <end position="531"/>
    </location>
</feature>
<dbReference type="PANTHER" id="PTHR23116">
    <property type="entry name" value="PDZ DOMAIN CONTAINING WHIRLIN AND HARMONIN-RELATED"/>
    <property type="match status" value="1"/>
</dbReference>
<protein>
    <recommendedName>
        <fullName evidence="10">PDZ domain-containing protein 7</fullName>
    </recommendedName>
</protein>
<feature type="domain" description="PDZ" evidence="12">
    <location>
        <begin position="77"/>
        <end position="144"/>
    </location>
</feature>
<dbReference type="GO" id="GO:0060088">
    <property type="term" value="P:auditory receptor cell stereocilium organization"/>
    <property type="evidence" value="ECO:0007669"/>
    <property type="project" value="TreeGrafter"/>
</dbReference>
<keyword evidence="7" id="KW-0966">Cell projection</keyword>
<evidence type="ECO:0000256" key="5">
    <source>
        <dbReference type="ARBA" id="ARBA00023069"/>
    </source>
</evidence>
<dbReference type="SMART" id="SM00228">
    <property type="entry name" value="PDZ"/>
    <property type="match status" value="3"/>
</dbReference>
<dbReference type="PROSITE" id="PS50106">
    <property type="entry name" value="PDZ"/>
    <property type="match status" value="3"/>
</dbReference>
<evidence type="ECO:0000256" key="11">
    <source>
        <dbReference type="SAM" id="MobiDB-lite"/>
    </source>
</evidence>
<accession>A0A671YNE5</accession>
<dbReference type="Gene3D" id="2.30.42.10">
    <property type="match status" value="3"/>
</dbReference>
<feature type="compositionally biased region" description="Basic and acidic residues" evidence="11">
    <location>
        <begin position="351"/>
        <end position="365"/>
    </location>
</feature>
<comment type="subcellular location">
    <subcellularLocation>
        <location evidence="2">Cell projection</location>
        <location evidence="2">Cilium</location>
    </subcellularLocation>
    <subcellularLocation>
        <location evidence="3">Cell projection</location>
        <location evidence="3">Stereocilium</location>
    </subcellularLocation>
    <subcellularLocation>
        <location evidence="1">Nucleus</location>
    </subcellularLocation>
</comment>
<evidence type="ECO:0000313" key="13">
    <source>
        <dbReference type="Ensembl" id="ENSSAUP00010064308.1"/>
    </source>
</evidence>
<dbReference type="GO" id="GO:0002142">
    <property type="term" value="C:stereocilia ankle link complex"/>
    <property type="evidence" value="ECO:0007669"/>
    <property type="project" value="TreeGrafter"/>
</dbReference>
<dbReference type="Gene3D" id="1.20.1160.20">
    <property type="match status" value="1"/>
</dbReference>